<accession>A0A453JGL8</accession>
<dbReference type="PANTHER" id="PTHR36885">
    <property type="entry name" value="EXPRESSED PROTEIN"/>
    <property type="match status" value="1"/>
</dbReference>
<reference evidence="2" key="3">
    <citation type="journal article" date="2017" name="Nature">
        <title>Genome sequence of the progenitor of the wheat D genome Aegilops tauschii.</title>
        <authorList>
            <person name="Luo M.C."/>
            <person name="Gu Y.Q."/>
            <person name="Puiu D."/>
            <person name="Wang H."/>
            <person name="Twardziok S.O."/>
            <person name="Deal K.R."/>
            <person name="Huo N."/>
            <person name="Zhu T."/>
            <person name="Wang L."/>
            <person name="Wang Y."/>
            <person name="McGuire P.E."/>
            <person name="Liu S."/>
            <person name="Long H."/>
            <person name="Ramasamy R.K."/>
            <person name="Rodriguez J.C."/>
            <person name="Van S.L."/>
            <person name="Yuan L."/>
            <person name="Wang Z."/>
            <person name="Xia Z."/>
            <person name="Xiao L."/>
            <person name="Anderson O.D."/>
            <person name="Ouyang S."/>
            <person name="Liang Y."/>
            <person name="Zimin A.V."/>
            <person name="Pertea G."/>
            <person name="Qi P."/>
            <person name="Bennetzen J.L."/>
            <person name="Dai X."/>
            <person name="Dawson M.W."/>
            <person name="Muller H.G."/>
            <person name="Kugler K."/>
            <person name="Rivarola-Duarte L."/>
            <person name="Spannagl M."/>
            <person name="Mayer K.F.X."/>
            <person name="Lu F.H."/>
            <person name="Bevan M.W."/>
            <person name="Leroy P."/>
            <person name="Li P."/>
            <person name="You F.M."/>
            <person name="Sun Q."/>
            <person name="Liu Z."/>
            <person name="Lyons E."/>
            <person name="Wicker T."/>
            <person name="Salzberg S.L."/>
            <person name="Devos K.M."/>
            <person name="Dvorak J."/>
        </authorList>
    </citation>
    <scope>NUCLEOTIDE SEQUENCE [LARGE SCALE GENOMIC DNA]</scope>
    <source>
        <strain evidence="2">cv. AL8/78</strain>
    </source>
</reference>
<dbReference type="Proteomes" id="UP000015105">
    <property type="component" value="Chromosome 5D"/>
</dbReference>
<reference evidence="2" key="5">
    <citation type="journal article" date="2021" name="G3 (Bethesda)">
        <title>Aegilops tauschii genome assembly Aet v5.0 features greater sequence contiguity and improved annotation.</title>
        <authorList>
            <person name="Wang L."/>
            <person name="Zhu T."/>
            <person name="Rodriguez J.C."/>
            <person name="Deal K.R."/>
            <person name="Dubcovsky J."/>
            <person name="McGuire P.E."/>
            <person name="Lux T."/>
            <person name="Spannagl M."/>
            <person name="Mayer K.F.X."/>
            <person name="Baldrich P."/>
            <person name="Meyers B.C."/>
            <person name="Huo N."/>
            <person name="Gu Y.Q."/>
            <person name="Zhou H."/>
            <person name="Devos K.M."/>
            <person name="Bennetzen J.L."/>
            <person name="Unver T."/>
            <person name="Budak H."/>
            <person name="Gulick P.J."/>
            <person name="Galiba G."/>
            <person name="Kalapos B."/>
            <person name="Nelson D.R."/>
            <person name="Li P."/>
            <person name="You F.M."/>
            <person name="Luo M.C."/>
            <person name="Dvorak J."/>
        </authorList>
    </citation>
    <scope>NUCLEOTIDE SEQUENCE [LARGE SCALE GENOMIC DNA]</scope>
    <source>
        <strain evidence="2">cv. AL8/78</strain>
    </source>
</reference>
<evidence type="ECO:0000313" key="3">
    <source>
        <dbReference type="Proteomes" id="UP000015105"/>
    </source>
</evidence>
<sequence>MAGGGRRLSEVLREQQEPFLLHGEPCCSVADEGARASWGRAVRRALPRWRWDGLAAGCFPCATRCKRESFRPLPRAGHARCDEGVVGMESDGDDGARRLSPVSVLDVLRCSDDEEWSSSPTLSDCKPYTTLLLTSPFQGAFSSVSRVIPINNSPWFHALLLDKYRGGGGGRRRQAIVDARELAATRPAHRREVGGGVEEGGFVLGADRGGHRKSPGACGAGPVDLHVHVGEGVARGGGGRAGGRERGGHDLRGHERGGRARHGRAVANRSAPCPS</sequence>
<proteinExistence type="predicted"/>
<dbReference type="EnsemblPlants" id="AET5Gv20030000.1">
    <property type="protein sequence ID" value="AET5Gv20030000.1"/>
    <property type="gene ID" value="AET5Gv20030000"/>
</dbReference>
<evidence type="ECO:0000256" key="1">
    <source>
        <dbReference type="SAM" id="MobiDB-lite"/>
    </source>
</evidence>
<protein>
    <submittedName>
        <fullName evidence="2">Uncharacterized protein</fullName>
    </submittedName>
</protein>
<dbReference type="AlphaFoldDB" id="A0A453JGL8"/>
<feature type="region of interest" description="Disordered" evidence="1">
    <location>
        <begin position="233"/>
        <end position="275"/>
    </location>
</feature>
<organism evidence="2 3">
    <name type="scientific">Aegilops tauschii subsp. strangulata</name>
    <name type="common">Goatgrass</name>
    <dbReference type="NCBI Taxonomy" id="200361"/>
    <lineage>
        <taxon>Eukaryota</taxon>
        <taxon>Viridiplantae</taxon>
        <taxon>Streptophyta</taxon>
        <taxon>Embryophyta</taxon>
        <taxon>Tracheophyta</taxon>
        <taxon>Spermatophyta</taxon>
        <taxon>Magnoliopsida</taxon>
        <taxon>Liliopsida</taxon>
        <taxon>Poales</taxon>
        <taxon>Poaceae</taxon>
        <taxon>BOP clade</taxon>
        <taxon>Pooideae</taxon>
        <taxon>Triticodae</taxon>
        <taxon>Triticeae</taxon>
        <taxon>Triticinae</taxon>
        <taxon>Aegilops</taxon>
    </lineage>
</organism>
<evidence type="ECO:0000313" key="2">
    <source>
        <dbReference type="EnsemblPlants" id="AET5Gv20030000.1"/>
    </source>
</evidence>
<reference evidence="3" key="2">
    <citation type="journal article" date="2017" name="Nat. Plants">
        <title>The Aegilops tauschii genome reveals multiple impacts of transposons.</title>
        <authorList>
            <person name="Zhao G."/>
            <person name="Zou C."/>
            <person name="Li K."/>
            <person name="Wang K."/>
            <person name="Li T."/>
            <person name="Gao L."/>
            <person name="Zhang X."/>
            <person name="Wang H."/>
            <person name="Yang Z."/>
            <person name="Liu X."/>
            <person name="Jiang W."/>
            <person name="Mao L."/>
            <person name="Kong X."/>
            <person name="Jiao Y."/>
            <person name="Jia J."/>
        </authorList>
    </citation>
    <scope>NUCLEOTIDE SEQUENCE [LARGE SCALE GENOMIC DNA]</scope>
    <source>
        <strain evidence="3">cv. AL8/78</strain>
    </source>
</reference>
<dbReference type="Gramene" id="AET5Gv20030000.1">
    <property type="protein sequence ID" value="AET5Gv20030000.1"/>
    <property type="gene ID" value="AET5Gv20030000"/>
</dbReference>
<reference evidence="3" key="1">
    <citation type="journal article" date="2014" name="Science">
        <title>Ancient hybridizations among the ancestral genomes of bread wheat.</title>
        <authorList>
            <consortium name="International Wheat Genome Sequencing Consortium,"/>
            <person name="Marcussen T."/>
            <person name="Sandve S.R."/>
            <person name="Heier L."/>
            <person name="Spannagl M."/>
            <person name="Pfeifer M."/>
            <person name="Jakobsen K.S."/>
            <person name="Wulff B.B."/>
            <person name="Steuernagel B."/>
            <person name="Mayer K.F."/>
            <person name="Olsen O.A."/>
        </authorList>
    </citation>
    <scope>NUCLEOTIDE SEQUENCE [LARGE SCALE GENOMIC DNA]</scope>
    <source>
        <strain evidence="3">cv. AL8/78</strain>
    </source>
</reference>
<keyword evidence="3" id="KW-1185">Reference proteome</keyword>
<name>A0A453JGL8_AEGTS</name>
<feature type="compositionally biased region" description="Basic and acidic residues" evidence="1">
    <location>
        <begin position="242"/>
        <end position="258"/>
    </location>
</feature>
<dbReference type="PANTHER" id="PTHR36885:SF6">
    <property type="entry name" value="DUF4378 DOMAIN-CONTAINING PROTEIN"/>
    <property type="match status" value="1"/>
</dbReference>
<reference evidence="2" key="4">
    <citation type="submission" date="2019-03" db="UniProtKB">
        <authorList>
            <consortium name="EnsemblPlants"/>
        </authorList>
    </citation>
    <scope>IDENTIFICATION</scope>
</reference>